<accession>A0ABN3WHR0</accession>
<name>A0ABN3WHR0_STRTU</name>
<proteinExistence type="predicted"/>
<dbReference type="Proteomes" id="UP001501102">
    <property type="component" value="Unassembled WGS sequence"/>
</dbReference>
<sequence length="170" mass="18126">MVGTTTSVLIEIPFERTPLMSSSRRLLGVLVSAGALLATAVVPASASGAAPSRAAAGPAPGRTPVLVDCLRHDRVAPREYLLACGDGNNGLRELRWADWTTRVAHGVGRQVVNDCVPDCARGHFHTFRVRVEVYRPVPRAGKAPYFSRLKVVYPGQRPAGSGPSQTYPLG</sequence>
<comment type="caution">
    <text evidence="1">The sequence shown here is derived from an EMBL/GenBank/DDBJ whole genome shotgun (WGS) entry which is preliminary data.</text>
</comment>
<evidence type="ECO:0000313" key="2">
    <source>
        <dbReference type="Proteomes" id="UP001501102"/>
    </source>
</evidence>
<protein>
    <recommendedName>
        <fullName evidence="3">Secreted protein</fullName>
    </recommendedName>
</protein>
<organism evidence="1 2">
    <name type="scientific">Streptomyces thioluteus</name>
    <dbReference type="NCBI Taxonomy" id="66431"/>
    <lineage>
        <taxon>Bacteria</taxon>
        <taxon>Bacillati</taxon>
        <taxon>Actinomycetota</taxon>
        <taxon>Actinomycetes</taxon>
        <taxon>Kitasatosporales</taxon>
        <taxon>Streptomycetaceae</taxon>
        <taxon>Streptomyces</taxon>
    </lineage>
</organism>
<reference evidence="1 2" key="1">
    <citation type="journal article" date="2019" name="Int. J. Syst. Evol. Microbiol.">
        <title>The Global Catalogue of Microorganisms (GCM) 10K type strain sequencing project: providing services to taxonomists for standard genome sequencing and annotation.</title>
        <authorList>
            <consortium name="The Broad Institute Genomics Platform"/>
            <consortium name="The Broad Institute Genome Sequencing Center for Infectious Disease"/>
            <person name="Wu L."/>
            <person name="Ma J."/>
        </authorList>
    </citation>
    <scope>NUCLEOTIDE SEQUENCE [LARGE SCALE GENOMIC DNA]</scope>
    <source>
        <strain evidence="1 2">JCM 4087</strain>
    </source>
</reference>
<evidence type="ECO:0000313" key="1">
    <source>
        <dbReference type="EMBL" id="GAA2914821.1"/>
    </source>
</evidence>
<dbReference type="EMBL" id="BAAAXZ010000032">
    <property type="protein sequence ID" value="GAA2914821.1"/>
    <property type="molecule type" value="Genomic_DNA"/>
</dbReference>
<gene>
    <name evidence="1" type="ORF">GCM10020221_08120</name>
</gene>
<evidence type="ECO:0008006" key="3">
    <source>
        <dbReference type="Google" id="ProtNLM"/>
    </source>
</evidence>
<keyword evidence="2" id="KW-1185">Reference proteome</keyword>